<evidence type="ECO:0000313" key="2">
    <source>
        <dbReference type="EMBL" id="KAL3867763.1"/>
    </source>
</evidence>
<dbReference type="EMBL" id="JBJQND010000008">
    <property type="protein sequence ID" value="KAL3867763.1"/>
    <property type="molecule type" value="Genomic_DNA"/>
</dbReference>
<feature type="compositionally biased region" description="Low complexity" evidence="1">
    <location>
        <begin position="37"/>
        <end position="51"/>
    </location>
</feature>
<feature type="non-terminal residue" evidence="2">
    <location>
        <position position="51"/>
    </location>
</feature>
<feature type="compositionally biased region" description="Polar residues" evidence="1">
    <location>
        <begin position="1"/>
        <end position="27"/>
    </location>
</feature>
<evidence type="ECO:0000313" key="3">
    <source>
        <dbReference type="Proteomes" id="UP001634394"/>
    </source>
</evidence>
<sequence length="51" mass="5422">KNIKQSAQAMNPSNYLSYAPNFNQSGQGFPYGAGPFTSPNTTSTSSSYSQP</sequence>
<reference evidence="2 3" key="1">
    <citation type="submission" date="2024-11" db="EMBL/GenBank/DDBJ databases">
        <title>Chromosome-level genome assembly of the freshwater bivalve Anodonta woodiana.</title>
        <authorList>
            <person name="Chen X."/>
        </authorList>
    </citation>
    <scope>NUCLEOTIDE SEQUENCE [LARGE SCALE GENOMIC DNA]</scope>
    <source>
        <strain evidence="2">MN2024</strain>
        <tissue evidence="2">Gills</tissue>
    </source>
</reference>
<organism evidence="2 3">
    <name type="scientific">Sinanodonta woodiana</name>
    <name type="common">Chinese pond mussel</name>
    <name type="synonym">Anodonta woodiana</name>
    <dbReference type="NCBI Taxonomy" id="1069815"/>
    <lineage>
        <taxon>Eukaryota</taxon>
        <taxon>Metazoa</taxon>
        <taxon>Spiralia</taxon>
        <taxon>Lophotrochozoa</taxon>
        <taxon>Mollusca</taxon>
        <taxon>Bivalvia</taxon>
        <taxon>Autobranchia</taxon>
        <taxon>Heteroconchia</taxon>
        <taxon>Palaeoheterodonta</taxon>
        <taxon>Unionida</taxon>
        <taxon>Unionoidea</taxon>
        <taxon>Unionidae</taxon>
        <taxon>Unioninae</taxon>
        <taxon>Sinanodonta</taxon>
    </lineage>
</organism>
<protein>
    <submittedName>
        <fullName evidence="2">Uncharacterized protein</fullName>
    </submittedName>
</protein>
<dbReference type="Proteomes" id="UP001634394">
    <property type="component" value="Unassembled WGS sequence"/>
</dbReference>
<comment type="caution">
    <text evidence="2">The sequence shown here is derived from an EMBL/GenBank/DDBJ whole genome shotgun (WGS) entry which is preliminary data.</text>
</comment>
<dbReference type="AlphaFoldDB" id="A0ABD3W4U1"/>
<feature type="region of interest" description="Disordered" evidence="1">
    <location>
        <begin position="1"/>
        <end position="51"/>
    </location>
</feature>
<feature type="non-terminal residue" evidence="2">
    <location>
        <position position="1"/>
    </location>
</feature>
<evidence type="ECO:0000256" key="1">
    <source>
        <dbReference type="SAM" id="MobiDB-lite"/>
    </source>
</evidence>
<accession>A0ABD3W4U1</accession>
<keyword evidence="3" id="KW-1185">Reference proteome</keyword>
<gene>
    <name evidence="2" type="ORF">ACJMK2_040613</name>
</gene>
<proteinExistence type="predicted"/>
<name>A0ABD3W4U1_SINWO</name>